<proteinExistence type="predicted"/>
<protein>
    <submittedName>
        <fullName evidence="3">Uncharacterized protein</fullName>
    </submittedName>
</protein>
<reference evidence="3 4" key="1">
    <citation type="submission" date="2023-12" db="EMBL/GenBank/DDBJ databases">
        <title>the genome sequence of Hyalangium sp. s54d21.</title>
        <authorList>
            <person name="Zhang X."/>
        </authorList>
    </citation>
    <scope>NUCLEOTIDE SEQUENCE [LARGE SCALE GENOMIC DNA]</scope>
    <source>
        <strain evidence="4">s54d21</strain>
    </source>
</reference>
<dbReference type="EMBL" id="JAXIVS010000014">
    <property type="protein sequence ID" value="MDY7231249.1"/>
    <property type="molecule type" value="Genomic_DNA"/>
</dbReference>
<feature type="signal peptide" evidence="2">
    <location>
        <begin position="1"/>
        <end position="20"/>
    </location>
</feature>
<name>A0ABU5HDR8_9BACT</name>
<dbReference type="Proteomes" id="UP001291309">
    <property type="component" value="Unassembled WGS sequence"/>
</dbReference>
<feature type="region of interest" description="Disordered" evidence="1">
    <location>
        <begin position="20"/>
        <end position="40"/>
    </location>
</feature>
<keyword evidence="2" id="KW-0732">Signal</keyword>
<evidence type="ECO:0000313" key="3">
    <source>
        <dbReference type="EMBL" id="MDY7231249.1"/>
    </source>
</evidence>
<dbReference type="RefSeq" id="WP_321549964.1">
    <property type="nucleotide sequence ID" value="NZ_JAXIVS010000014.1"/>
</dbReference>
<gene>
    <name evidence="3" type="ORF">SYV04_32970</name>
</gene>
<organism evidence="3 4">
    <name type="scientific">Hyalangium rubrum</name>
    <dbReference type="NCBI Taxonomy" id="3103134"/>
    <lineage>
        <taxon>Bacteria</taxon>
        <taxon>Pseudomonadati</taxon>
        <taxon>Myxococcota</taxon>
        <taxon>Myxococcia</taxon>
        <taxon>Myxococcales</taxon>
        <taxon>Cystobacterineae</taxon>
        <taxon>Archangiaceae</taxon>
        <taxon>Hyalangium</taxon>
    </lineage>
</organism>
<evidence type="ECO:0000256" key="2">
    <source>
        <dbReference type="SAM" id="SignalP"/>
    </source>
</evidence>
<keyword evidence="4" id="KW-1185">Reference proteome</keyword>
<feature type="region of interest" description="Disordered" evidence="1">
    <location>
        <begin position="101"/>
        <end position="123"/>
    </location>
</feature>
<evidence type="ECO:0000313" key="4">
    <source>
        <dbReference type="Proteomes" id="UP001291309"/>
    </source>
</evidence>
<evidence type="ECO:0000256" key="1">
    <source>
        <dbReference type="SAM" id="MobiDB-lite"/>
    </source>
</evidence>
<accession>A0ABU5HDR8</accession>
<comment type="caution">
    <text evidence="3">The sequence shown here is derived from an EMBL/GenBank/DDBJ whole genome shotgun (WGS) entry which is preliminary data.</text>
</comment>
<sequence length="123" mass="13263">MNFLRITLLSVVLAAGVASAQGKNAQTPKKPPEPVLTEADMPKTCDDQCTLMDKFCADPCLKGAGANKAAQKACHDNCTKMIDACRGSCREKGRLDKQYMMEKLKPAPGMRPPPGAEEEGDEH</sequence>
<feature type="chain" id="PRO_5045292951" evidence="2">
    <location>
        <begin position="21"/>
        <end position="123"/>
    </location>
</feature>